<gene>
    <name evidence="1" type="ORF">GCM10010124_17530</name>
</gene>
<dbReference type="EMBL" id="BMQC01000005">
    <property type="protein sequence ID" value="GGK25477.1"/>
    <property type="molecule type" value="Genomic_DNA"/>
</dbReference>
<comment type="caution">
    <text evidence="1">The sequence shown here is derived from an EMBL/GenBank/DDBJ whole genome shotgun (WGS) entry which is preliminary data.</text>
</comment>
<evidence type="ECO:0000313" key="2">
    <source>
        <dbReference type="Proteomes" id="UP000662200"/>
    </source>
</evidence>
<protein>
    <submittedName>
        <fullName evidence="1">Uncharacterized protein</fullName>
    </submittedName>
</protein>
<organism evidence="1 2">
    <name type="scientific">Pilimelia terevasa</name>
    <dbReference type="NCBI Taxonomy" id="53372"/>
    <lineage>
        <taxon>Bacteria</taxon>
        <taxon>Bacillati</taxon>
        <taxon>Actinomycetota</taxon>
        <taxon>Actinomycetes</taxon>
        <taxon>Micromonosporales</taxon>
        <taxon>Micromonosporaceae</taxon>
        <taxon>Pilimelia</taxon>
    </lineage>
</organism>
<sequence>MSDFLVKPLRRELDLQLQDFNSRVAVGKRRVRIVDLTAEVGVDHCLIRIVLEFLEEPQLERWLWTLDVSDLLDNLPDSSELGPDHSFIFVVWANLLEWLDCHQAEPLIAKNAVRI</sequence>
<proteinExistence type="predicted"/>
<reference evidence="1" key="2">
    <citation type="submission" date="2020-09" db="EMBL/GenBank/DDBJ databases">
        <authorList>
            <person name="Sun Q."/>
            <person name="Ohkuma M."/>
        </authorList>
    </citation>
    <scope>NUCLEOTIDE SEQUENCE</scope>
    <source>
        <strain evidence="1">JCM 3091</strain>
    </source>
</reference>
<dbReference type="AlphaFoldDB" id="A0A8J3FHB8"/>
<keyword evidence="2" id="KW-1185">Reference proteome</keyword>
<dbReference type="Proteomes" id="UP000662200">
    <property type="component" value="Unassembled WGS sequence"/>
</dbReference>
<reference evidence="1" key="1">
    <citation type="journal article" date="2014" name="Int. J. Syst. Evol. Microbiol.">
        <title>Complete genome sequence of Corynebacterium casei LMG S-19264T (=DSM 44701T), isolated from a smear-ripened cheese.</title>
        <authorList>
            <consortium name="US DOE Joint Genome Institute (JGI-PGF)"/>
            <person name="Walter F."/>
            <person name="Albersmeier A."/>
            <person name="Kalinowski J."/>
            <person name="Ruckert C."/>
        </authorList>
    </citation>
    <scope>NUCLEOTIDE SEQUENCE</scope>
    <source>
        <strain evidence="1">JCM 3091</strain>
    </source>
</reference>
<accession>A0A8J3FHB8</accession>
<evidence type="ECO:0000313" key="1">
    <source>
        <dbReference type="EMBL" id="GGK25477.1"/>
    </source>
</evidence>
<name>A0A8J3FHB8_9ACTN</name>